<evidence type="ECO:0000313" key="1">
    <source>
        <dbReference type="EMBL" id="OIQ87998.1"/>
    </source>
</evidence>
<gene>
    <name evidence="1" type="ORF">GALL_301380</name>
</gene>
<protein>
    <submittedName>
        <fullName evidence="1">Uncharacterized protein</fullName>
    </submittedName>
</protein>
<name>A0A1J5QWE3_9ZZZZ</name>
<dbReference type="EMBL" id="MLJW01000393">
    <property type="protein sequence ID" value="OIQ87998.1"/>
    <property type="molecule type" value="Genomic_DNA"/>
</dbReference>
<dbReference type="AlphaFoldDB" id="A0A1J5QWE3"/>
<comment type="caution">
    <text evidence="1">The sequence shown here is derived from an EMBL/GenBank/DDBJ whole genome shotgun (WGS) entry which is preliminary data.</text>
</comment>
<sequence length="117" mass="12963">MTSNDSKATLRLDEGGQWLIRSTSLTVCFLDLDTRRLLRDRGPGSSILPYDGLWVPLVEVRSQRGDAGVIRVGDRHEFLTDPAGGAHDFRFWIPRVCVAIEPVTASDLPTEQGPSTR</sequence>
<proteinExistence type="predicted"/>
<reference evidence="1" key="1">
    <citation type="submission" date="2016-10" db="EMBL/GenBank/DDBJ databases">
        <title>Sequence of Gallionella enrichment culture.</title>
        <authorList>
            <person name="Poehlein A."/>
            <person name="Muehling M."/>
            <person name="Daniel R."/>
        </authorList>
    </citation>
    <scope>NUCLEOTIDE SEQUENCE</scope>
</reference>
<organism evidence="1">
    <name type="scientific">mine drainage metagenome</name>
    <dbReference type="NCBI Taxonomy" id="410659"/>
    <lineage>
        <taxon>unclassified sequences</taxon>
        <taxon>metagenomes</taxon>
        <taxon>ecological metagenomes</taxon>
    </lineage>
</organism>
<accession>A0A1J5QWE3</accession>